<protein>
    <submittedName>
        <fullName evidence="3">Diguanylate cyclase (GGDEF)-like protein</fullName>
    </submittedName>
</protein>
<dbReference type="AlphaFoldDB" id="A0A7Y9R1E4"/>
<dbReference type="InterPro" id="IPR035919">
    <property type="entry name" value="EAL_sf"/>
</dbReference>
<dbReference type="Proteomes" id="UP000518288">
    <property type="component" value="Unassembled WGS sequence"/>
</dbReference>
<dbReference type="InterPro" id="IPR000014">
    <property type="entry name" value="PAS"/>
</dbReference>
<organism evidence="3 4">
    <name type="scientific">Sphaerotilus montanus</name>
    <dbReference type="NCBI Taxonomy" id="522889"/>
    <lineage>
        <taxon>Bacteria</taxon>
        <taxon>Pseudomonadati</taxon>
        <taxon>Pseudomonadota</taxon>
        <taxon>Betaproteobacteria</taxon>
        <taxon>Burkholderiales</taxon>
        <taxon>Sphaerotilaceae</taxon>
        <taxon>Sphaerotilus</taxon>
    </lineage>
</organism>
<dbReference type="PROSITE" id="PS50887">
    <property type="entry name" value="GGDEF"/>
    <property type="match status" value="1"/>
</dbReference>
<evidence type="ECO:0000259" key="1">
    <source>
        <dbReference type="PROSITE" id="PS50883"/>
    </source>
</evidence>
<dbReference type="SMART" id="SM00052">
    <property type="entry name" value="EAL"/>
    <property type="match status" value="1"/>
</dbReference>
<dbReference type="SMART" id="SM00267">
    <property type="entry name" value="GGDEF"/>
    <property type="match status" value="1"/>
</dbReference>
<feature type="domain" description="GGDEF" evidence="2">
    <location>
        <begin position="134"/>
        <end position="265"/>
    </location>
</feature>
<dbReference type="SUPFAM" id="SSF55785">
    <property type="entry name" value="PYP-like sensor domain (PAS domain)"/>
    <property type="match status" value="1"/>
</dbReference>
<dbReference type="Pfam" id="PF00990">
    <property type="entry name" value="GGDEF"/>
    <property type="match status" value="1"/>
</dbReference>
<dbReference type="InterPro" id="IPR052155">
    <property type="entry name" value="Biofilm_reg_signaling"/>
</dbReference>
<dbReference type="InterPro" id="IPR013656">
    <property type="entry name" value="PAS_4"/>
</dbReference>
<dbReference type="InterPro" id="IPR043128">
    <property type="entry name" value="Rev_trsase/Diguanyl_cyclase"/>
</dbReference>
<dbReference type="SUPFAM" id="SSF141868">
    <property type="entry name" value="EAL domain-like"/>
    <property type="match status" value="1"/>
</dbReference>
<proteinExistence type="predicted"/>
<dbReference type="InterPro" id="IPR001633">
    <property type="entry name" value="EAL_dom"/>
</dbReference>
<dbReference type="Pfam" id="PF00563">
    <property type="entry name" value="EAL"/>
    <property type="match status" value="1"/>
</dbReference>
<dbReference type="PROSITE" id="PS50883">
    <property type="entry name" value="EAL"/>
    <property type="match status" value="1"/>
</dbReference>
<dbReference type="InterPro" id="IPR035965">
    <property type="entry name" value="PAS-like_dom_sf"/>
</dbReference>
<evidence type="ECO:0000313" key="3">
    <source>
        <dbReference type="EMBL" id="NYG34531.1"/>
    </source>
</evidence>
<feature type="domain" description="EAL" evidence="1">
    <location>
        <begin position="274"/>
        <end position="531"/>
    </location>
</feature>
<dbReference type="PANTHER" id="PTHR44757">
    <property type="entry name" value="DIGUANYLATE CYCLASE DGCP"/>
    <property type="match status" value="1"/>
</dbReference>
<reference evidence="3 4" key="1">
    <citation type="submission" date="2020-07" db="EMBL/GenBank/DDBJ databases">
        <title>Genomic Encyclopedia of Archaeal and Bacterial Type Strains, Phase II (KMG-II): from individual species to whole genera.</title>
        <authorList>
            <person name="Goeker M."/>
        </authorList>
    </citation>
    <scope>NUCLEOTIDE SEQUENCE [LARGE SCALE GENOMIC DNA]</scope>
    <source>
        <strain evidence="3 4">DSM 21226</strain>
    </source>
</reference>
<dbReference type="PANTHER" id="PTHR44757:SF2">
    <property type="entry name" value="BIOFILM ARCHITECTURE MAINTENANCE PROTEIN MBAA"/>
    <property type="match status" value="1"/>
</dbReference>
<evidence type="ECO:0000259" key="2">
    <source>
        <dbReference type="PROSITE" id="PS50887"/>
    </source>
</evidence>
<dbReference type="CDD" id="cd01948">
    <property type="entry name" value="EAL"/>
    <property type="match status" value="1"/>
</dbReference>
<keyword evidence="4" id="KW-1185">Reference proteome</keyword>
<comment type="caution">
    <text evidence="3">The sequence shown here is derived from an EMBL/GenBank/DDBJ whole genome shotgun (WGS) entry which is preliminary data.</text>
</comment>
<dbReference type="Gene3D" id="3.20.20.450">
    <property type="entry name" value="EAL domain"/>
    <property type="match status" value="1"/>
</dbReference>
<name>A0A7Y9R1E4_9BURK</name>
<dbReference type="CDD" id="cd00130">
    <property type="entry name" value="PAS"/>
    <property type="match status" value="1"/>
</dbReference>
<dbReference type="EMBL" id="JACCFH010000001">
    <property type="protein sequence ID" value="NYG34531.1"/>
    <property type="molecule type" value="Genomic_DNA"/>
</dbReference>
<evidence type="ECO:0000313" key="4">
    <source>
        <dbReference type="Proteomes" id="UP000518288"/>
    </source>
</evidence>
<dbReference type="Gene3D" id="3.30.450.20">
    <property type="entry name" value="PAS domain"/>
    <property type="match status" value="1"/>
</dbReference>
<gene>
    <name evidence="3" type="ORF">BDD16_003517</name>
</gene>
<sequence>MGESIVHVDAQWVVRYCNDVYLRGMGLRAEQVIGKTPFDYHPGFRRSIFFDTIEACRRDGQPRMAIGYSTAVQRWLMVRVYPHEGGMMSLANDATESVVRQFQLAQEALRDPLTRVGNQRAMEQDIKALVDRGETFSLVLFSLRRFNTINDSLGHSQGDLALMEIASRLQSVTRDHEHLYRLNGVEFVLLTPAQGEALQERTDALAARLGEPITMRGQNFRLGAAFGVVGAPDHGDAPEVLLRRAALALRCAKRSAGEQIVHFDDRLEAAGRLRMALEGDFRAALQRHGDSDGLALALQPKGRLKDGHVVGAEALIRWRHAERGPLSPADFLPMAQECGLMVELDRWVLDEALRLQRNLMNLGHQLPLSINLSVEGLADVQLAGNVSAALLRWGVPSSLLEIEIPEGALMRDVEVSGRVLAELSALGVRISIDDFGTGYSSFAYLARFPVSTLKIDRSFVRDMCTKAASKTIVRSLVSLAHALSMDVVAEGAETDAEMAMLRRMHCDVVQGFGYGRPLPFDTFVSFVSQRMSGGVAGRVGEASPSPFVI</sequence>
<dbReference type="Pfam" id="PF08448">
    <property type="entry name" value="PAS_4"/>
    <property type="match status" value="1"/>
</dbReference>
<dbReference type="Gene3D" id="3.30.70.270">
    <property type="match status" value="1"/>
</dbReference>
<dbReference type="InterPro" id="IPR000160">
    <property type="entry name" value="GGDEF_dom"/>
</dbReference>
<dbReference type="InterPro" id="IPR029787">
    <property type="entry name" value="Nucleotide_cyclase"/>
</dbReference>
<dbReference type="CDD" id="cd01949">
    <property type="entry name" value="GGDEF"/>
    <property type="match status" value="1"/>
</dbReference>
<dbReference type="NCBIfam" id="TIGR00254">
    <property type="entry name" value="GGDEF"/>
    <property type="match status" value="1"/>
</dbReference>
<accession>A0A7Y9R1E4</accession>
<dbReference type="SUPFAM" id="SSF55073">
    <property type="entry name" value="Nucleotide cyclase"/>
    <property type="match status" value="1"/>
</dbReference>